<name>E6SUL7_BACT6</name>
<protein>
    <submittedName>
        <fullName evidence="3">Alkyl hydroperoxide reductase/ Thiol specific antioxidant/ Mal allergen</fullName>
    </submittedName>
</protein>
<accession>E6SUL7</accession>
<evidence type="ECO:0000256" key="1">
    <source>
        <dbReference type="SAM" id="SignalP"/>
    </source>
</evidence>
<dbReference type="InterPro" id="IPR050553">
    <property type="entry name" value="Thioredoxin_ResA/DsbE_sf"/>
</dbReference>
<evidence type="ECO:0000259" key="2">
    <source>
        <dbReference type="PROSITE" id="PS51352"/>
    </source>
</evidence>
<evidence type="ECO:0000313" key="3">
    <source>
        <dbReference type="EMBL" id="ADV43381.1"/>
    </source>
</evidence>
<dbReference type="GO" id="GO:0016491">
    <property type="term" value="F:oxidoreductase activity"/>
    <property type="evidence" value="ECO:0007669"/>
    <property type="project" value="InterPro"/>
</dbReference>
<dbReference type="eggNOG" id="COG0526">
    <property type="taxonomic scope" value="Bacteria"/>
</dbReference>
<feature type="domain" description="Thioredoxin" evidence="2">
    <location>
        <begin position="130"/>
        <end position="266"/>
    </location>
</feature>
<dbReference type="PROSITE" id="PS51352">
    <property type="entry name" value="THIOREDOXIN_2"/>
    <property type="match status" value="1"/>
</dbReference>
<dbReference type="PATRIC" id="fig|693979.3.peg.1457"/>
<proteinExistence type="predicted"/>
<reference key="1">
    <citation type="submission" date="2010-11" db="EMBL/GenBank/DDBJ databases">
        <title>The complete genome of Bacteroides helcogenes P 36-108.</title>
        <authorList>
            <consortium name="US DOE Joint Genome Institute (JGI-PGF)"/>
            <person name="Lucas S."/>
            <person name="Copeland A."/>
            <person name="Lapidus A."/>
            <person name="Bruce D."/>
            <person name="Goodwin L."/>
            <person name="Pitluck S."/>
            <person name="Kyrpides N."/>
            <person name="Mavromatis K."/>
            <person name="Ivanova N."/>
            <person name="Zeytun A."/>
            <person name="Brettin T."/>
            <person name="Detter J.C."/>
            <person name="Tapia R."/>
            <person name="Han C."/>
            <person name="Land M."/>
            <person name="Hauser L."/>
            <person name="Markowitz V."/>
            <person name="Cheng J.-F."/>
            <person name="Hugenholtz P."/>
            <person name="Woyke T."/>
            <person name="Wu D."/>
            <person name="Gronow S."/>
            <person name="Wellnitz S."/>
            <person name="Brambilla E."/>
            <person name="Klenk H.-P."/>
            <person name="Eisen J.A."/>
        </authorList>
    </citation>
    <scope>NUCLEOTIDE SEQUENCE</scope>
    <source>
        <strain>P 36-108</strain>
    </source>
</reference>
<gene>
    <name evidence="3" type="ordered locus">Bache_1375</name>
</gene>
<dbReference type="HOGENOM" id="CLU_1053164_0_0_10"/>
<feature type="chain" id="PRO_5003211112" evidence="1">
    <location>
        <begin position="21"/>
        <end position="267"/>
    </location>
</feature>
<evidence type="ECO:0000313" key="4">
    <source>
        <dbReference type="Proteomes" id="UP000008630"/>
    </source>
</evidence>
<dbReference type="OrthoDB" id="9815205at2"/>
<keyword evidence="4" id="KW-1185">Reference proteome</keyword>
<dbReference type="Pfam" id="PF00578">
    <property type="entry name" value="AhpC-TSA"/>
    <property type="match status" value="1"/>
</dbReference>
<dbReference type="PANTHER" id="PTHR42852:SF17">
    <property type="entry name" value="THIOREDOXIN-LIKE PROTEIN HI_1115"/>
    <property type="match status" value="1"/>
</dbReference>
<keyword evidence="1" id="KW-0732">Signal</keyword>
<dbReference type="Proteomes" id="UP000008630">
    <property type="component" value="Chromosome"/>
</dbReference>
<dbReference type="EMBL" id="CP002352">
    <property type="protein sequence ID" value="ADV43381.1"/>
    <property type="molecule type" value="Genomic_DNA"/>
</dbReference>
<dbReference type="InterPro" id="IPR000866">
    <property type="entry name" value="AhpC/TSA"/>
</dbReference>
<dbReference type="STRING" id="693979.Bache_1375"/>
<dbReference type="RefSeq" id="WP_013546975.1">
    <property type="nucleotide sequence ID" value="NC_014933.1"/>
</dbReference>
<dbReference type="SUPFAM" id="SSF52833">
    <property type="entry name" value="Thioredoxin-like"/>
    <property type="match status" value="1"/>
</dbReference>
<dbReference type="KEGG" id="bhl:Bache_1375"/>
<dbReference type="InterPro" id="IPR036249">
    <property type="entry name" value="Thioredoxin-like_sf"/>
</dbReference>
<dbReference type="InterPro" id="IPR013766">
    <property type="entry name" value="Thioredoxin_domain"/>
</dbReference>
<dbReference type="Gene3D" id="3.40.30.10">
    <property type="entry name" value="Glutaredoxin"/>
    <property type="match status" value="1"/>
</dbReference>
<dbReference type="AlphaFoldDB" id="E6SUL7"/>
<organism evidence="3 4">
    <name type="scientific">Bacteroides helcogenes (strain ATCC 35417 / DSM 20613 / JCM 6297 / CCUG 15421 / P 36-108)</name>
    <dbReference type="NCBI Taxonomy" id="693979"/>
    <lineage>
        <taxon>Bacteria</taxon>
        <taxon>Pseudomonadati</taxon>
        <taxon>Bacteroidota</taxon>
        <taxon>Bacteroidia</taxon>
        <taxon>Bacteroidales</taxon>
        <taxon>Bacteroidaceae</taxon>
        <taxon>Bacteroides</taxon>
    </lineage>
</organism>
<dbReference type="PANTHER" id="PTHR42852">
    <property type="entry name" value="THIOL:DISULFIDE INTERCHANGE PROTEIN DSBE"/>
    <property type="match status" value="1"/>
</dbReference>
<dbReference type="GO" id="GO:0016209">
    <property type="term" value="F:antioxidant activity"/>
    <property type="evidence" value="ECO:0007669"/>
    <property type="project" value="InterPro"/>
</dbReference>
<feature type="signal peptide" evidence="1">
    <location>
        <begin position="1"/>
        <end position="20"/>
    </location>
</feature>
<reference evidence="3 4" key="2">
    <citation type="journal article" date="2011" name="Stand. Genomic Sci.">
        <title>Complete genome sequence of Bacteroides helcogenes type strain (P 36-108).</title>
        <authorList>
            <person name="Pati A."/>
            <person name="Gronow S."/>
            <person name="Zeytun A."/>
            <person name="Lapidus A."/>
            <person name="Nolan M."/>
            <person name="Hammon N."/>
            <person name="Deshpande S."/>
            <person name="Cheng J.F."/>
            <person name="Tapia R."/>
            <person name="Han C."/>
            <person name="Goodwin L."/>
            <person name="Pitluck S."/>
            <person name="Liolios K."/>
            <person name="Pagani I."/>
            <person name="Ivanova N."/>
            <person name="Mavromatis K."/>
            <person name="Chen A."/>
            <person name="Palaniappan K."/>
            <person name="Land M."/>
            <person name="Hauser L."/>
            <person name="Chang Y.J."/>
            <person name="Jeffries C.D."/>
            <person name="Detter J.C."/>
            <person name="Brambilla E."/>
            <person name="Rohde M."/>
            <person name="Goker M."/>
            <person name="Woyke T."/>
            <person name="Bristow J."/>
            <person name="Eisen J.A."/>
            <person name="Markowitz V."/>
            <person name="Hugenholtz P."/>
            <person name="Kyrpides N.C."/>
            <person name="Klenk H.P."/>
            <person name="Lucas S."/>
        </authorList>
    </citation>
    <scope>NUCLEOTIDE SEQUENCE [LARGE SCALE GENOMIC DNA]</scope>
    <source>
        <strain evidence="4">ATCC 35417 / DSM 20613 / JCM 6297 / CCUG 15421 / P 36-108</strain>
    </source>
</reference>
<dbReference type="CDD" id="cd02966">
    <property type="entry name" value="TlpA_like_family"/>
    <property type="match status" value="1"/>
</dbReference>
<sequence>MKRILFLLIMLCSLSALDFAQIPDGMPLKIEAQTNATPKPAKDMVIVNGVFFSEMPPRIKYEVLDVHLYKDKDGHSIPFYYWDGTLQEEDMKYALPADEVEGAEELLAIYRNPDIKKIRMQEQKPKELLLKVGDSLGDFSVQDASGRQWTQRETLGKPLVLNFWYTGCGPCIMEMPELSTWLDICPDANYFAVTWNTADQIRKIVANKRFLFTQIVGDEVLWKRMGVEQTPTTVLVDKKGIVRKVEIGTNERKRKELLECLKELVKE</sequence>